<comment type="caution">
    <text evidence="2">The sequence shown here is derived from an EMBL/GenBank/DDBJ whole genome shotgun (WGS) entry which is preliminary data.</text>
</comment>
<sequence>MGLSILGVFGWFCPDKATYGAGGGEPDGAGMLELDNTASTGIVVEPLLGAVGTNPIQGAVIKQFSQTVKTDEVQGVTRRIYINQVQPFFPLDRIFLQLYTVVDTVNSTYKFRLNDDDTEAENDSTSSFTYGHAAAQQYDLLITTDGANWILYVDGVEEIRVANALKMHTSGGINKAVLEASGSDDTGNSSTRNEGYAPIRYDGSPDRPDIASSVFAELTLNGESATHQDYVGGVGATSAIANSIAATDTVTTTPDHGYATGDGVLIAGHTSTPDINGQHTITVTGAKTFTIPVDITIDGTGGTVEKHPNKDNVNDWESGSADDAGSSDHMNPAIGATKLQAYTTPTYTVVNDHVAVAIQYKSKARTGSKFGAGNVGVYDGSNITHGSPNIPLASWVALRRLFPFAPDGSTTWAAFSSWAALELVHRTITDPDEDVEAIELTTIQGEILDLKVMASAPPSTAEFEIMGIY</sequence>
<dbReference type="AlphaFoldDB" id="A0A0F9IBV7"/>
<feature type="compositionally biased region" description="Basic and acidic residues" evidence="1">
    <location>
        <begin position="304"/>
        <end position="313"/>
    </location>
</feature>
<feature type="compositionally biased region" description="Polar residues" evidence="1">
    <location>
        <begin position="183"/>
        <end position="193"/>
    </location>
</feature>
<evidence type="ECO:0000313" key="2">
    <source>
        <dbReference type="EMBL" id="KKM25091.1"/>
    </source>
</evidence>
<accession>A0A0F9IBV7</accession>
<evidence type="ECO:0000256" key="1">
    <source>
        <dbReference type="SAM" id="MobiDB-lite"/>
    </source>
</evidence>
<organism evidence="2">
    <name type="scientific">marine sediment metagenome</name>
    <dbReference type="NCBI Taxonomy" id="412755"/>
    <lineage>
        <taxon>unclassified sequences</taxon>
        <taxon>metagenomes</taxon>
        <taxon>ecological metagenomes</taxon>
    </lineage>
</organism>
<feature type="region of interest" description="Disordered" evidence="1">
    <location>
        <begin position="182"/>
        <end position="203"/>
    </location>
</feature>
<feature type="region of interest" description="Disordered" evidence="1">
    <location>
        <begin position="300"/>
        <end position="326"/>
    </location>
</feature>
<dbReference type="InterPro" id="IPR023366">
    <property type="entry name" value="ATP_synth_asu-like_sf"/>
</dbReference>
<reference evidence="2" key="1">
    <citation type="journal article" date="2015" name="Nature">
        <title>Complex archaea that bridge the gap between prokaryotes and eukaryotes.</title>
        <authorList>
            <person name="Spang A."/>
            <person name="Saw J.H."/>
            <person name="Jorgensen S.L."/>
            <person name="Zaremba-Niedzwiedzka K."/>
            <person name="Martijn J."/>
            <person name="Lind A.E."/>
            <person name="van Eijk R."/>
            <person name="Schleper C."/>
            <person name="Guy L."/>
            <person name="Ettema T.J."/>
        </authorList>
    </citation>
    <scope>NUCLEOTIDE SEQUENCE</scope>
</reference>
<dbReference type="Gene3D" id="2.40.30.20">
    <property type="match status" value="1"/>
</dbReference>
<gene>
    <name evidence="2" type="ORF">LCGC14_1598490</name>
</gene>
<proteinExistence type="predicted"/>
<name>A0A0F9IBV7_9ZZZZ</name>
<protein>
    <submittedName>
        <fullName evidence="2">Uncharacterized protein</fullName>
    </submittedName>
</protein>
<dbReference type="EMBL" id="LAZR01012789">
    <property type="protein sequence ID" value="KKM25091.1"/>
    <property type="molecule type" value="Genomic_DNA"/>
</dbReference>